<evidence type="ECO:0000313" key="15">
    <source>
        <dbReference type="Ensembl" id="ENSLAFP00000008588.3"/>
    </source>
</evidence>
<feature type="region of interest" description="Disordered" evidence="12">
    <location>
        <begin position="23"/>
        <end position="78"/>
    </location>
</feature>
<dbReference type="InterPro" id="IPR001928">
    <property type="entry name" value="Endothln-like_toxin"/>
</dbReference>
<dbReference type="OMA" id="TEEKDQC"/>
<keyword evidence="7" id="KW-0838">Vasoactive</keyword>
<dbReference type="HOGENOM" id="CLU_090013_0_0_1"/>
<evidence type="ECO:0000256" key="8">
    <source>
        <dbReference type="ARBA" id="ARBA00023157"/>
    </source>
</evidence>
<dbReference type="GO" id="GO:0031708">
    <property type="term" value="F:endothelin B receptor binding"/>
    <property type="evidence" value="ECO:0007669"/>
    <property type="project" value="TreeGrafter"/>
</dbReference>
<accession>G3T591</accession>
<dbReference type="SMART" id="SM00272">
    <property type="entry name" value="END"/>
    <property type="match status" value="2"/>
</dbReference>
<keyword evidence="4" id="KW-0964">Secreted</keyword>
<evidence type="ECO:0000256" key="3">
    <source>
        <dbReference type="ARBA" id="ARBA00010959"/>
    </source>
</evidence>
<dbReference type="PROSITE" id="PS00270">
    <property type="entry name" value="ENDOTHELIN"/>
    <property type="match status" value="1"/>
</dbReference>
<organism evidence="15 16">
    <name type="scientific">Loxodonta africana</name>
    <name type="common">African elephant</name>
    <dbReference type="NCBI Taxonomy" id="9785"/>
    <lineage>
        <taxon>Eukaryota</taxon>
        <taxon>Metazoa</taxon>
        <taxon>Chordata</taxon>
        <taxon>Craniata</taxon>
        <taxon>Vertebrata</taxon>
        <taxon>Euteleostomi</taxon>
        <taxon>Mammalia</taxon>
        <taxon>Eutheria</taxon>
        <taxon>Afrotheria</taxon>
        <taxon>Proboscidea</taxon>
        <taxon>Elephantidae</taxon>
        <taxon>Loxodonta</taxon>
    </lineage>
</organism>
<sequence length="205" mass="22325">MELGLWLLLGLTVTFAAGFVPRPQQEDAGRSGEPGGLPATGSEGQGVFTVATMVQGPSPGSPGQDQGPGQSGEQAADGGRVRHRARRCTCFTYKDKECVYYCHLDIIWINTPERTVPYGLSNYWGSFRGKRSVDPSTESPWPPTRTHLRCACAERGDKGCVHFCSQALDGSRYVSPPPPTSPQHRQNRGGRVPRAMSHRDEEEAP</sequence>
<dbReference type="GO" id="GO:0005179">
    <property type="term" value="F:hormone activity"/>
    <property type="evidence" value="ECO:0007669"/>
    <property type="project" value="TreeGrafter"/>
</dbReference>
<feature type="compositionally biased region" description="Low complexity" evidence="12">
    <location>
        <begin position="55"/>
        <end position="72"/>
    </location>
</feature>
<evidence type="ECO:0000256" key="9">
    <source>
        <dbReference type="ARBA" id="ARBA00023322"/>
    </source>
</evidence>
<evidence type="ECO:0000313" key="16">
    <source>
        <dbReference type="Proteomes" id="UP000007646"/>
    </source>
</evidence>
<dbReference type="InterPro" id="IPR019764">
    <property type="entry name" value="Endothelin_toxin_CS"/>
</dbReference>
<comment type="function">
    <text evidence="1">Endothelins are endothelium-derived vasoconstrictor peptides.</text>
</comment>
<dbReference type="FunCoup" id="G3T591">
    <property type="interactions" value="47"/>
</dbReference>
<evidence type="ECO:0000256" key="1">
    <source>
        <dbReference type="ARBA" id="ARBA00003023"/>
    </source>
</evidence>
<keyword evidence="6 13" id="KW-0732">Signal</keyword>
<keyword evidence="9" id="KW-0839">Vasoconstrictor</keyword>
<dbReference type="eggNOG" id="ENOG502S4W0">
    <property type="taxonomic scope" value="Eukaryota"/>
</dbReference>
<dbReference type="Proteomes" id="UP000007646">
    <property type="component" value="Unassembled WGS sequence"/>
</dbReference>
<feature type="domain" description="Endothelin-like toxin" evidence="14">
    <location>
        <begin position="87"/>
        <end position="108"/>
    </location>
</feature>
<dbReference type="GO" id="GO:0003100">
    <property type="term" value="P:regulation of systemic arterial blood pressure by endothelin"/>
    <property type="evidence" value="ECO:0007669"/>
    <property type="project" value="TreeGrafter"/>
</dbReference>
<dbReference type="PANTHER" id="PTHR13874">
    <property type="entry name" value="ENDOTHELIN"/>
    <property type="match status" value="1"/>
</dbReference>
<dbReference type="GO" id="GO:0014826">
    <property type="term" value="P:vein smooth muscle contraction"/>
    <property type="evidence" value="ECO:0007669"/>
    <property type="project" value="TreeGrafter"/>
</dbReference>
<feature type="region of interest" description="Disordered" evidence="12">
    <location>
        <begin position="171"/>
        <end position="205"/>
    </location>
</feature>
<dbReference type="GO" id="GO:0006874">
    <property type="term" value="P:intracellular calcium ion homeostasis"/>
    <property type="evidence" value="ECO:0007669"/>
    <property type="project" value="TreeGrafter"/>
</dbReference>
<evidence type="ECO:0000256" key="12">
    <source>
        <dbReference type="SAM" id="MobiDB-lite"/>
    </source>
</evidence>
<dbReference type="PANTHER" id="PTHR13874:SF11">
    <property type="entry name" value="ENDOTHELIN-3"/>
    <property type="match status" value="1"/>
</dbReference>
<reference evidence="15" key="3">
    <citation type="submission" date="2025-09" db="UniProtKB">
        <authorList>
            <consortium name="Ensembl"/>
        </authorList>
    </citation>
    <scope>IDENTIFICATION</scope>
    <source>
        <strain evidence="15">Isolate ISIS603380</strain>
    </source>
</reference>
<evidence type="ECO:0000256" key="11">
    <source>
        <dbReference type="ARBA" id="ARBA00041850"/>
    </source>
</evidence>
<keyword evidence="5" id="KW-0165">Cleavage on pair of basic residues</keyword>
<protein>
    <recommendedName>
        <fullName evidence="10">Endothelin-3</fullName>
    </recommendedName>
    <alternativeName>
        <fullName evidence="11">Preproendothelin-3</fullName>
    </alternativeName>
</protein>
<dbReference type="GeneTree" id="ENSGT00950000183053"/>
<dbReference type="Ensembl" id="ENSLAFT00000010252.3">
    <property type="protein sequence ID" value="ENSLAFP00000008588.3"/>
    <property type="gene ID" value="ENSLAFG00000010253.3"/>
</dbReference>
<feature type="signal peptide" evidence="13">
    <location>
        <begin position="1"/>
        <end position="18"/>
    </location>
</feature>
<evidence type="ECO:0000256" key="5">
    <source>
        <dbReference type="ARBA" id="ARBA00022685"/>
    </source>
</evidence>
<name>G3T591_LOXAF</name>
<dbReference type="Pfam" id="PF00322">
    <property type="entry name" value="Endothelin"/>
    <property type="match status" value="1"/>
</dbReference>
<dbReference type="InterPro" id="IPR020475">
    <property type="entry name" value="Endothelin"/>
</dbReference>
<keyword evidence="8" id="KW-1015">Disulfide bond</keyword>
<evidence type="ECO:0000256" key="2">
    <source>
        <dbReference type="ARBA" id="ARBA00004613"/>
    </source>
</evidence>
<feature type="chain" id="PRO_5003454964" description="Endothelin-3" evidence="13">
    <location>
        <begin position="19"/>
        <end position="205"/>
    </location>
</feature>
<feature type="domain" description="Endothelin-like toxin" evidence="14">
    <location>
        <begin position="149"/>
        <end position="170"/>
    </location>
</feature>
<evidence type="ECO:0000256" key="7">
    <source>
        <dbReference type="ARBA" id="ARBA00022858"/>
    </source>
</evidence>
<proteinExistence type="inferred from homology"/>
<dbReference type="PRINTS" id="PR00365">
    <property type="entry name" value="ENDOTHELIN"/>
</dbReference>
<evidence type="ECO:0000256" key="10">
    <source>
        <dbReference type="ARBA" id="ARBA00040198"/>
    </source>
</evidence>
<dbReference type="AlphaFoldDB" id="G3T591"/>
<keyword evidence="16" id="KW-1185">Reference proteome</keyword>
<evidence type="ECO:0000256" key="6">
    <source>
        <dbReference type="ARBA" id="ARBA00022729"/>
    </source>
</evidence>
<evidence type="ECO:0000259" key="14">
    <source>
        <dbReference type="SMART" id="SM00272"/>
    </source>
</evidence>
<dbReference type="GO" id="GO:0005615">
    <property type="term" value="C:extracellular space"/>
    <property type="evidence" value="ECO:0007669"/>
    <property type="project" value="TreeGrafter"/>
</dbReference>
<dbReference type="InParanoid" id="G3T591"/>
<dbReference type="STRING" id="9785.ENSLAFP00000008588"/>
<evidence type="ECO:0000256" key="13">
    <source>
        <dbReference type="SAM" id="SignalP"/>
    </source>
</evidence>
<reference evidence="15 16" key="1">
    <citation type="submission" date="2009-06" db="EMBL/GenBank/DDBJ databases">
        <title>The Genome Sequence of Loxodonta africana (African elephant).</title>
        <authorList>
            <person name="Di Palma F."/>
            <person name="Heiman D."/>
            <person name="Young S."/>
            <person name="Johnson J."/>
            <person name="Lander E.S."/>
            <person name="Lindblad-Toh K."/>
        </authorList>
    </citation>
    <scope>NUCLEOTIDE SEQUENCE [LARGE SCALE GENOMIC DNA]</scope>
    <source>
        <strain evidence="15 16">Isolate ISIS603380</strain>
    </source>
</reference>
<dbReference type="GO" id="GO:0019229">
    <property type="term" value="P:regulation of vasoconstriction"/>
    <property type="evidence" value="ECO:0007669"/>
    <property type="project" value="InterPro"/>
</dbReference>
<reference evidence="15" key="2">
    <citation type="submission" date="2025-08" db="UniProtKB">
        <authorList>
            <consortium name="Ensembl"/>
        </authorList>
    </citation>
    <scope>IDENTIFICATION</scope>
    <source>
        <strain evidence="15">Isolate ISIS603380</strain>
    </source>
</reference>
<evidence type="ECO:0000256" key="4">
    <source>
        <dbReference type="ARBA" id="ARBA00022525"/>
    </source>
</evidence>
<comment type="subcellular location">
    <subcellularLocation>
        <location evidence="2">Secreted</location>
    </subcellularLocation>
</comment>
<comment type="similarity">
    <text evidence="3">Belongs to the endothelin/sarafotoxin family.</text>
</comment>